<keyword evidence="4" id="KW-0560">Oxidoreductase</keyword>
<dbReference type="AlphaFoldDB" id="A0A1X7BNZ2"/>
<evidence type="ECO:0000256" key="1">
    <source>
        <dbReference type="ARBA" id="ARBA00004127"/>
    </source>
</evidence>
<feature type="transmembrane region" description="Helical" evidence="7">
    <location>
        <begin position="7"/>
        <end position="23"/>
    </location>
</feature>
<dbReference type="GO" id="GO:0016020">
    <property type="term" value="C:membrane"/>
    <property type="evidence" value="ECO:0007669"/>
    <property type="project" value="GOC"/>
</dbReference>
<sequence length="345" mass="39431">MDHLTGLIGLYIDYVIYFFGFLWDPGERLFLIYLGAAVGFAFLIYKWNRHHVSGPETARDSKSFLSFLLPSHVWSHPSAWLDVRYFIFHHLIGHFVLFGVLAGCSAWTYALVTGGANLAEMARIGDAQSGPADYLIALGYMFAFFVIGDLIAYTTHYLQHKIPVLWEFHKVHHSAEVMHPISNFREHPIDNLFYKVALGAGYGAFIGLASNVLNYVPSMPAVFGVPLLMFLFNLMGYNLRHSHIWLRWPGMWSKVFPSPAHHHVHHSCHPDHFDKNFAFMFPVWDVIFGTYIMPVDNKDVKFGVAGMKSGEMDTCTKLYLVPFKKAFRRLKPKPHKQDKVIPPAE</sequence>
<dbReference type="RefSeq" id="WP_085799304.1">
    <property type="nucleotide sequence ID" value="NZ_FWXB01000003.1"/>
</dbReference>
<comment type="subcellular location">
    <subcellularLocation>
        <location evidence="1">Endomembrane system</location>
        <topology evidence="1">Multi-pass membrane protein</topology>
    </subcellularLocation>
</comment>
<dbReference type="EMBL" id="FWXB01000003">
    <property type="protein sequence ID" value="SMC11336.1"/>
    <property type="molecule type" value="Genomic_DNA"/>
</dbReference>
<dbReference type="GO" id="GO:0008610">
    <property type="term" value="P:lipid biosynthetic process"/>
    <property type="evidence" value="ECO:0007669"/>
    <property type="project" value="InterPro"/>
</dbReference>
<keyword evidence="2 7" id="KW-0812">Transmembrane</keyword>
<gene>
    <name evidence="9" type="ORF">ROA7745_01148</name>
</gene>
<dbReference type="Pfam" id="PF04116">
    <property type="entry name" value="FA_hydroxylase"/>
    <property type="match status" value="1"/>
</dbReference>
<dbReference type="InterPro" id="IPR051689">
    <property type="entry name" value="Sterol_desaturase/TMEM195"/>
</dbReference>
<reference evidence="9 10" key="1">
    <citation type="submission" date="2017-03" db="EMBL/GenBank/DDBJ databases">
        <authorList>
            <person name="Afonso C.L."/>
            <person name="Miller P.J."/>
            <person name="Scott M.A."/>
            <person name="Spackman E."/>
            <person name="Goraichik I."/>
            <person name="Dimitrov K.M."/>
            <person name="Suarez D.L."/>
            <person name="Swayne D.E."/>
        </authorList>
    </citation>
    <scope>NUCLEOTIDE SEQUENCE [LARGE SCALE GENOMIC DNA]</scope>
    <source>
        <strain evidence="9 10">CECT 7745</strain>
    </source>
</reference>
<proteinExistence type="predicted"/>
<evidence type="ECO:0000259" key="8">
    <source>
        <dbReference type="Pfam" id="PF04116"/>
    </source>
</evidence>
<evidence type="ECO:0000256" key="7">
    <source>
        <dbReference type="SAM" id="Phobius"/>
    </source>
</evidence>
<keyword evidence="10" id="KW-1185">Reference proteome</keyword>
<protein>
    <submittedName>
        <fullName evidence="9">Fatty acid hydroxylase superfamily protein</fullName>
    </submittedName>
</protein>
<feature type="transmembrane region" description="Helical" evidence="7">
    <location>
        <begin position="91"/>
        <end position="112"/>
    </location>
</feature>
<dbReference type="GO" id="GO:0006643">
    <property type="term" value="P:membrane lipid metabolic process"/>
    <property type="evidence" value="ECO:0007669"/>
    <property type="project" value="TreeGrafter"/>
</dbReference>
<evidence type="ECO:0000313" key="10">
    <source>
        <dbReference type="Proteomes" id="UP000193224"/>
    </source>
</evidence>
<evidence type="ECO:0000256" key="6">
    <source>
        <dbReference type="ARBA" id="ARBA00023136"/>
    </source>
</evidence>
<feature type="transmembrane region" description="Helical" evidence="7">
    <location>
        <begin position="29"/>
        <end position="45"/>
    </location>
</feature>
<dbReference type="PANTHER" id="PTHR21624:SF1">
    <property type="entry name" value="ALKYLGLYCEROL MONOOXYGENASE"/>
    <property type="match status" value="1"/>
</dbReference>
<evidence type="ECO:0000256" key="4">
    <source>
        <dbReference type="ARBA" id="ARBA00023002"/>
    </source>
</evidence>
<organism evidence="9 10">
    <name type="scientific">Roseovarius aestuarii</name>
    <dbReference type="NCBI Taxonomy" id="475083"/>
    <lineage>
        <taxon>Bacteria</taxon>
        <taxon>Pseudomonadati</taxon>
        <taxon>Pseudomonadota</taxon>
        <taxon>Alphaproteobacteria</taxon>
        <taxon>Rhodobacterales</taxon>
        <taxon>Roseobacteraceae</taxon>
        <taxon>Roseovarius</taxon>
    </lineage>
</organism>
<dbReference type="InterPro" id="IPR006694">
    <property type="entry name" value="Fatty_acid_hydroxylase"/>
</dbReference>
<feature type="domain" description="Fatty acid hydroxylase" evidence="8">
    <location>
        <begin position="142"/>
        <end position="290"/>
    </location>
</feature>
<evidence type="ECO:0000313" key="9">
    <source>
        <dbReference type="EMBL" id="SMC11336.1"/>
    </source>
</evidence>
<keyword evidence="3 7" id="KW-1133">Transmembrane helix</keyword>
<name>A0A1X7BNZ2_9RHOB</name>
<evidence type="ECO:0000256" key="2">
    <source>
        <dbReference type="ARBA" id="ARBA00022692"/>
    </source>
</evidence>
<keyword evidence="6 7" id="KW-0472">Membrane</keyword>
<evidence type="ECO:0000256" key="5">
    <source>
        <dbReference type="ARBA" id="ARBA00023098"/>
    </source>
</evidence>
<dbReference type="GO" id="GO:0005506">
    <property type="term" value="F:iron ion binding"/>
    <property type="evidence" value="ECO:0007669"/>
    <property type="project" value="InterPro"/>
</dbReference>
<dbReference type="PANTHER" id="PTHR21624">
    <property type="entry name" value="STEROL DESATURASE-RELATED PROTEIN"/>
    <property type="match status" value="1"/>
</dbReference>
<keyword evidence="5" id="KW-0443">Lipid metabolism</keyword>
<dbReference type="OrthoDB" id="9770329at2"/>
<feature type="transmembrane region" description="Helical" evidence="7">
    <location>
        <begin position="132"/>
        <end position="153"/>
    </location>
</feature>
<feature type="transmembrane region" description="Helical" evidence="7">
    <location>
        <begin position="219"/>
        <end position="239"/>
    </location>
</feature>
<dbReference type="Proteomes" id="UP000193224">
    <property type="component" value="Unassembled WGS sequence"/>
</dbReference>
<dbReference type="GO" id="GO:0050479">
    <property type="term" value="F:glyceryl-ether monooxygenase activity"/>
    <property type="evidence" value="ECO:0007669"/>
    <property type="project" value="TreeGrafter"/>
</dbReference>
<evidence type="ECO:0000256" key="3">
    <source>
        <dbReference type="ARBA" id="ARBA00022989"/>
    </source>
</evidence>
<accession>A0A1X7BNZ2</accession>
<dbReference type="GO" id="GO:0012505">
    <property type="term" value="C:endomembrane system"/>
    <property type="evidence" value="ECO:0007669"/>
    <property type="project" value="UniProtKB-SubCell"/>
</dbReference>